<proteinExistence type="predicted"/>
<evidence type="ECO:0000256" key="1">
    <source>
        <dbReference type="SAM" id="MobiDB-lite"/>
    </source>
</evidence>
<name>A0AAD2DJE6_9LAMI</name>
<protein>
    <submittedName>
        <fullName evidence="2">Uncharacterized protein</fullName>
    </submittedName>
</protein>
<gene>
    <name evidence="2" type="ORF">FPE_LOCUS1749</name>
</gene>
<accession>A0AAD2DJE6</accession>
<keyword evidence="3" id="KW-1185">Reference proteome</keyword>
<feature type="region of interest" description="Disordered" evidence="1">
    <location>
        <begin position="34"/>
        <end position="65"/>
    </location>
</feature>
<organism evidence="2 3">
    <name type="scientific">Fraxinus pennsylvanica</name>
    <dbReference type="NCBI Taxonomy" id="56036"/>
    <lineage>
        <taxon>Eukaryota</taxon>
        <taxon>Viridiplantae</taxon>
        <taxon>Streptophyta</taxon>
        <taxon>Embryophyta</taxon>
        <taxon>Tracheophyta</taxon>
        <taxon>Spermatophyta</taxon>
        <taxon>Magnoliopsida</taxon>
        <taxon>eudicotyledons</taxon>
        <taxon>Gunneridae</taxon>
        <taxon>Pentapetalae</taxon>
        <taxon>asterids</taxon>
        <taxon>lamiids</taxon>
        <taxon>Lamiales</taxon>
        <taxon>Oleaceae</taxon>
        <taxon>Oleeae</taxon>
        <taxon>Fraxinus</taxon>
    </lineage>
</organism>
<dbReference type="EMBL" id="OU503036">
    <property type="protein sequence ID" value="CAI9754318.1"/>
    <property type="molecule type" value="Genomic_DNA"/>
</dbReference>
<sequence>MFIIIPPYAGDLNLLLNVCFGSRRGMTVSGFVPPKLSQDPEADGVNHQALESSHTDDQQHLSPDCNRGCISQDVTMSDGEISSKVDTIKQIFVESTTDYGILQLERV</sequence>
<evidence type="ECO:0000313" key="2">
    <source>
        <dbReference type="EMBL" id="CAI9754318.1"/>
    </source>
</evidence>
<reference evidence="2" key="1">
    <citation type="submission" date="2023-05" db="EMBL/GenBank/DDBJ databases">
        <authorList>
            <person name="Huff M."/>
        </authorList>
    </citation>
    <scope>NUCLEOTIDE SEQUENCE</scope>
</reference>
<dbReference type="AlphaFoldDB" id="A0AAD2DJE6"/>
<evidence type="ECO:0000313" key="3">
    <source>
        <dbReference type="Proteomes" id="UP000834106"/>
    </source>
</evidence>
<dbReference type="Proteomes" id="UP000834106">
    <property type="component" value="Chromosome 1"/>
</dbReference>